<evidence type="ECO:0000259" key="1">
    <source>
        <dbReference type="Pfam" id="PF01636"/>
    </source>
</evidence>
<dbReference type="InterPro" id="IPR002575">
    <property type="entry name" value="Aminoglycoside_PTrfase"/>
</dbReference>
<dbReference type="AlphaFoldDB" id="A0A167DLY6"/>
<comment type="caution">
    <text evidence="2">The sequence shown here is derived from an EMBL/GenBank/DDBJ whole genome shotgun (WGS) entry which is preliminary data.</text>
</comment>
<sequence length="108" mass="12323">MKHEGEWLEGQLVKAKSYVDHGQTEGSLELLEQLILNKPLSVQQTMIHGDCTTDNVLVINGEVQTFIDVAVMTVGDPRYDEFLAIESCEDNPIYIRAFYDGYHRYKIS</sequence>
<evidence type="ECO:0000313" key="2">
    <source>
        <dbReference type="EMBL" id="OAB74545.1"/>
    </source>
</evidence>
<dbReference type="KEGG" id="pcx:LPB68_03150"/>
<dbReference type="SUPFAM" id="SSF56112">
    <property type="entry name" value="Protein kinase-like (PK-like)"/>
    <property type="match status" value="1"/>
</dbReference>
<dbReference type="EMBL" id="LSFN01000014">
    <property type="protein sequence ID" value="OAB74545.1"/>
    <property type="molecule type" value="Genomic_DNA"/>
</dbReference>
<dbReference type="OrthoDB" id="9812495at2"/>
<name>A0A167DLY6_9BACL</name>
<proteinExistence type="predicted"/>
<dbReference type="InterPro" id="IPR011009">
    <property type="entry name" value="Kinase-like_dom_sf"/>
</dbReference>
<evidence type="ECO:0000313" key="3">
    <source>
        <dbReference type="Proteomes" id="UP000077134"/>
    </source>
</evidence>
<dbReference type="Pfam" id="PF01636">
    <property type="entry name" value="APH"/>
    <property type="match status" value="1"/>
</dbReference>
<gene>
    <name evidence="2" type="ORF">PNBC_10810</name>
</gene>
<dbReference type="Proteomes" id="UP000077134">
    <property type="component" value="Unassembled WGS sequence"/>
</dbReference>
<keyword evidence="3" id="KW-1185">Reference proteome</keyword>
<accession>A0A167DLY6</accession>
<dbReference type="RefSeq" id="WP_068657956.1">
    <property type="nucleotide sequence ID" value="NZ_CP017770.1"/>
</dbReference>
<dbReference type="STRING" id="1763538.LPB68_03150"/>
<protein>
    <recommendedName>
        <fullName evidence="1">Aminoglycoside phosphotransferase domain-containing protein</fullName>
    </recommendedName>
</protein>
<organism evidence="2 3">
    <name type="scientific">Paenibacillus crassostreae</name>
    <dbReference type="NCBI Taxonomy" id="1763538"/>
    <lineage>
        <taxon>Bacteria</taxon>
        <taxon>Bacillati</taxon>
        <taxon>Bacillota</taxon>
        <taxon>Bacilli</taxon>
        <taxon>Bacillales</taxon>
        <taxon>Paenibacillaceae</taxon>
        <taxon>Paenibacillus</taxon>
    </lineage>
</organism>
<feature type="domain" description="Aminoglycoside phosphotransferase" evidence="1">
    <location>
        <begin position="18"/>
        <end position="102"/>
    </location>
</feature>
<dbReference type="Gene3D" id="3.90.1200.10">
    <property type="match status" value="1"/>
</dbReference>
<reference evidence="2 3" key="1">
    <citation type="submission" date="2016-02" db="EMBL/GenBank/DDBJ databases">
        <title>Paenibacillus sp. LPB0068, isolated from Crassostrea gigas.</title>
        <authorList>
            <person name="Shin S.-K."/>
            <person name="Yi H."/>
        </authorList>
    </citation>
    <scope>NUCLEOTIDE SEQUENCE [LARGE SCALE GENOMIC DNA]</scope>
    <source>
        <strain evidence="2 3">LPB0068</strain>
    </source>
</reference>